<evidence type="ECO:0000313" key="2">
    <source>
        <dbReference type="EMBL" id="TQD85591.1"/>
    </source>
</evidence>
<accession>A0A540LGJ3</accession>
<organism evidence="2 3">
    <name type="scientific">Malus baccata</name>
    <name type="common">Siberian crab apple</name>
    <name type="synonym">Pyrus baccata</name>
    <dbReference type="NCBI Taxonomy" id="106549"/>
    <lineage>
        <taxon>Eukaryota</taxon>
        <taxon>Viridiplantae</taxon>
        <taxon>Streptophyta</taxon>
        <taxon>Embryophyta</taxon>
        <taxon>Tracheophyta</taxon>
        <taxon>Spermatophyta</taxon>
        <taxon>Magnoliopsida</taxon>
        <taxon>eudicotyledons</taxon>
        <taxon>Gunneridae</taxon>
        <taxon>Pentapetalae</taxon>
        <taxon>rosids</taxon>
        <taxon>fabids</taxon>
        <taxon>Rosales</taxon>
        <taxon>Rosaceae</taxon>
        <taxon>Amygdaloideae</taxon>
        <taxon>Maleae</taxon>
        <taxon>Malus</taxon>
    </lineage>
</organism>
<dbReference type="InterPro" id="IPR041101">
    <property type="entry name" value="Transp_inhibit"/>
</dbReference>
<keyword evidence="3" id="KW-1185">Reference proteome</keyword>
<dbReference type="InterPro" id="IPR032675">
    <property type="entry name" value="LRR_dom_sf"/>
</dbReference>
<protein>
    <recommendedName>
        <fullName evidence="1">Transport inhibitor response 1 domain-containing protein</fullName>
    </recommendedName>
</protein>
<reference evidence="2 3" key="1">
    <citation type="journal article" date="2019" name="G3 (Bethesda)">
        <title>Sequencing of a Wild Apple (Malus baccata) Genome Unravels the Differences Between Cultivated and Wild Apple Species Regarding Disease Resistance and Cold Tolerance.</title>
        <authorList>
            <person name="Chen X."/>
        </authorList>
    </citation>
    <scope>NUCLEOTIDE SEQUENCE [LARGE SCALE GENOMIC DNA]</scope>
    <source>
        <strain evidence="3">cv. Shandingzi</strain>
        <tissue evidence="2">Leaves</tissue>
    </source>
</reference>
<gene>
    <name evidence="2" type="ORF">C1H46_028861</name>
</gene>
<proteinExistence type="predicted"/>
<sequence length="74" mass="8457">MDFNLVPDHWGFDVRSWLEAFAAEYSLLEELRLKRMTVTDESLEMLGVCFGGFKALSFVSYDGFSTDGNCFSQK</sequence>
<dbReference type="Proteomes" id="UP000315295">
    <property type="component" value="Unassembled WGS sequence"/>
</dbReference>
<dbReference type="STRING" id="106549.A0A540LGJ3"/>
<dbReference type="EMBL" id="VIEB01000590">
    <property type="protein sequence ID" value="TQD85591.1"/>
    <property type="molecule type" value="Genomic_DNA"/>
</dbReference>
<evidence type="ECO:0000259" key="1">
    <source>
        <dbReference type="Pfam" id="PF18791"/>
    </source>
</evidence>
<name>A0A540LGJ3_MALBA</name>
<comment type="caution">
    <text evidence="2">The sequence shown here is derived from an EMBL/GenBank/DDBJ whole genome shotgun (WGS) entry which is preliminary data.</text>
</comment>
<dbReference type="AlphaFoldDB" id="A0A540LGJ3"/>
<dbReference type="Gene3D" id="3.80.10.10">
    <property type="entry name" value="Ribonuclease Inhibitor"/>
    <property type="match status" value="1"/>
</dbReference>
<evidence type="ECO:0000313" key="3">
    <source>
        <dbReference type="Proteomes" id="UP000315295"/>
    </source>
</evidence>
<feature type="domain" description="Transport inhibitor response 1" evidence="1">
    <location>
        <begin position="2"/>
        <end position="33"/>
    </location>
</feature>
<dbReference type="Pfam" id="PF18791">
    <property type="entry name" value="Transp_inhibit"/>
    <property type="match status" value="1"/>
</dbReference>